<accession>A0ABW9F3J4</accession>
<keyword evidence="3" id="KW-1185">Reference proteome</keyword>
<evidence type="ECO:0000313" key="3">
    <source>
        <dbReference type="Proteomes" id="UP001629523"/>
    </source>
</evidence>
<dbReference type="EMBL" id="JBBEST010000014">
    <property type="protein sequence ID" value="MFM1348807.1"/>
    <property type="molecule type" value="Genomic_DNA"/>
</dbReference>
<dbReference type="InterPro" id="IPR006481">
    <property type="entry name" value="Phage_lambda_GpS_holin"/>
</dbReference>
<dbReference type="Pfam" id="PF05106">
    <property type="entry name" value="Phage_holin_3_1"/>
    <property type="match status" value="1"/>
</dbReference>
<sequence>MNNNINLISQLLDSSLSNLTDMGYGAIAGIIAWLRGRYHYKPLKHCFFDALICLFIAFSVRDLLVFIDVTTDLAYLSSVTIGYMGTDYISKLVRWRFGEKNINIGKKNDE</sequence>
<feature type="transmembrane region" description="Helical" evidence="1">
    <location>
        <begin position="16"/>
        <end position="34"/>
    </location>
</feature>
<dbReference type="Proteomes" id="UP001629523">
    <property type="component" value="Unassembled WGS sequence"/>
</dbReference>
<evidence type="ECO:0000313" key="2">
    <source>
        <dbReference type="EMBL" id="MFM1348807.1"/>
    </source>
</evidence>
<dbReference type="RefSeq" id="WP_050077235.1">
    <property type="nucleotide sequence ID" value="NZ_CABHYG010000011.1"/>
</dbReference>
<feature type="transmembrane region" description="Helical" evidence="1">
    <location>
        <begin position="46"/>
        <end position="67"/>
    </location>
</feature>
<keyword evidence="1" id="KW-0472">Membrane</keyword>
<evidence type="ECO:0000256" key="1">
    <source>
        <dbReference type="SAM" id="Phobius"/>
    </source>
</evidence>
<reference evidence="2 3" key="1">
    <citation type="journal article" date="2024" name="Infect. Genet. Evol.">
        <title>Characteristics and comparative genome analysis of Yersinia enterocolitica and related species associated with human infections in Switzerland 2019-2023.</title>
        <authorList>
            <person name="Stevens M.J.A."/>
            <person name="Horlbog J.A."/>
            <person name="Diethelm A."/>
            <person name="Stephan R."/>
            <person name="Nuesch-Inderbinen M."/>
        </authorList>
    </citation>
    <scope>NUCLEOTIDE SEQUENCE [LARGE SCALE GENOMIC DNA]</scope>
    <source>
        <strain evidence="2 3">N20-0302</strain>
    </source>
</reference>
<name>A0ABW9F3J4_9GAMM</name>
<dbReference type="NCBIfam" id="TIGR01594">
    <property type="entry name" value="holin_lambda"/>
    <property type="match status" value="1"/>
</dbReference>
<keyword evidence="1" id="KW-1133">Transmembrane helix</keyword>
<keyword evidence="1" id="KW-0812">Transmembrane</keyword>
<protein>
    <submittedName>
        <fullName evidence="2">Phage holin, lambda family</fullName>
    </submittedName>
</protein>
<dbReference type="GeneID" id="93970977"/>
<comment type="caution">
    <text evidence="2">The sequence shown here is derived from an EMBL/GenBank/DDBJ whole genome shotgun (WGS) entry which is preliminary data.</text>
</comment>
<gene>
    <name evidence="2" type="ORF">WFP14_19890</name>
</gene>
<proteinExistence type="predicted"/>
<organism evidence="2 3">
    <name type="scientific">Yersinia proxima</name>
    <dbReference type="NCBI Taxonomy" id="2890316"/>
    <lineage>
        <taxon>Bacteria</taxon>
        <taxon>Pseudomonadati</taxon>
        <taxon>Pseudomonadota</taxon>
        <taxon>Gammaproteobacteria</taxon>
        <taxon>Enterobacterales</taxon>
        <taxon>Yersiniaceae</taxon>
        <taxon>Yersinia</taxon>
    </lineage>
</organism>